<proteinExistence type="inferred from homology"/>
<evidence type="ECO:0000256" key="4">
    <source>
        <dbReference type="ARBA" id="ARBA00022833"/>
    </source>
</evidence>
<feature type="domain" description="C2H2-type" evidence="8">
    <location>
        <begin position="74"/>
        <end position="101"/>
    </location>
</feature>
<dbReference type="PANTHER" id="PTHR24388">
    <property type="entry name" value="ZINC FINGER PROTEIN"/>
    <property type="match status" value="1"/>
</dbReference>
<evidence type="ECO:0000256" key="6">
    <source>
        <dbReference type="ARBA" id="ARBA00037948"/>
    </source>
</evidence>
<evidence type="ECO:0000256" key="5">
    <source>
        <dbReference type="ARBA" id="ARBA00023242"/>
    </source>
</evidence>
<gene>
    <name evidence="9" type="ORF">LSTR_LSTR000955</name>
</gene>
<evidence type="ECO:0000313" key="9">
    <source>
        <dbReference type="EMBL" id="RZF39434.1"/>
    </source>
</evidence>
<dbReference type="Pfam" id="PF00096">
    <property type="entry name" value="zf-C2H2"/>
    <property type="match status" value="2"/>
</dbReference>
<sequence>MFSEPEDEIFSPETIISTRCKGAKKSAKDKLNSNGRDGGSLNIECPRCSERFNSFPAVNEHLLHECTACVVPKFECERCHRMYKHRSSLRKHLRYECGVFPQFKCPICGYRCLLENSFSLANFNHSIWLSQVKETGRLLSKMSSTAAAQQHLSQKQSSEKKFQCPRCDKKYEHQGTLSRHLHYECGVTPQFDCPFCSYRSKHKANLKTHMVHRHAYKG</sequence>
<evidence type="ECO:0000256" key="1">
    <source>
        <dbReference type="ARBA" id="ARBA00022723"/>
    </source>
</evidence>
<keyword evidence="1" id="KW-0479">Metal-binding</keyword>
<dbReference type="PANTHER" id="PTHR24388:SF104">
    <property type="entry name" value="AT-RICH BINDING PROTEIN-RELATED"/>
    <property type="match status" value="1"/>
</dbReference>
<evidence type="ECO:0000256" key="2">
    <source>
        <dbReference type="ARBA" id="ARBA00022737"/>
    </source>
</evidence>
<organism evidence="9 10">
    <name type="scientific">Laodelphax striatellus</name>
    <name type="common">Small brown planthopper</name>
    <name type="synonym">Delphax striatella</name>
    <dbReference type="NCBI Taxonomy" id="195883"/>
    <lineage>
        <taxon>Eukaryota</taxon>
        <taxon>Metazoa</taxon>
        <taxon>Ecdysozoa</taxon>
        <taxon>Arthropoda</taxon>
        <taxon>Hexapoda</taxon>
        <taxon>Insecta</taxon>
        <taxon>Pterygota</taxon>
        <taxon>Neoptera</taxon>
        <taxon>Paraneoptera</taxon>
        <taxon>Hemiptera</taxon>
        <taxon>Auchenorrhyncha</taxon>
        <taxon>Fulgoroidea</taxon>
        <taxon>Delphacidae</taxon>
        <taxon>Criomorphinae</taxon>
        <taxon>Laodelphax</taxon>
    </lineage>
</organism>
<dbReference type="InterPro" id="IPR050527">
    <property type="entry name" value="Snail/Krueppel_Znf"/>
</dbReference>
<evidence type="ECO:0000259" key="8">
    <source>
        <dbReference type="PROSITE" id="PS50157"/>
    </source>
</evidence>
<keyword evidence="3 7" id="KW-0863">Zinc-finger</keyword>
<comment type="similarity">
    <text evidence="6">Belongs to the snail C2H2-type zinc-finger protein family.</text>
</comment>
<dbReference type="Proteomes" id="UP000291343">
    <property type="component" value="Unassembled WGS sequence"/>
</dbReference>
<dbReference type="SUPFAM" id="SSF57667">
    <property type="entry name" value="beta-beta-alpha zinc fingers"/>
    <property type="match status" value="1"/>
</dbReference>
<dbReference type="GO" id="GO:0000978">
    <property type="term" value="F:RNA polymerase II cis-regulatory region sequence-specific DNA binding"/>
    <property type="evidence" value="ECO:0007669"/>
    <property type="project" value="TreeGrafter"/>
</dbReference>
<dbReference type="InParanoid" id="A0A482X0U2"/>
<dbReference type="InterPro" id="IPR036236">
    <property type="entry name" value="Znf_C2H2_sf"/>
</dbReference>
<keyword evidence="5" id="KW-0539">Nucleus</keyword>
<evidence type="ECO:0000313" key="10">
    <source>
        <dbReference type="Proteomes" id="UP000291343"/>
    </source>
</evidence>
<dbReference type="SMART" id="SM00355">
    <property type="entry name" value="ZnF_C2H2"/>
    <property type="match status" value="5"/>
</dbReference>
<keyword evidence="2" id="KW-0677">Repeat</keyword>
<keyword evidence="4" id="KW-0862">Zinc</keyword>
<evidence type="ECO:0000256" key="7">
    <source>
        <dbReference type="PROSITE-ProRule" id="PRU00042"/>
    </source>
</evidence>
<keyword evidence="10" id="KW-1185">Reference proteome</keyword>
<evidence type="ECO:0000256" key="3">
    <source>
        <dbReference type="ARBA" id="ARBA00022771"/>
    </source>
</evidence>
<reference evidence="9 10" key="1">
    <citation type="journal article" date="2017" name="Gigascience">
        <title>Genome sequence of the small brown planthopper, Laodelphax striatellus.</title>
        <authorList>
            <person name="Zhu J."/>
            <person name="Jiang F."/>
            <person name="Wang X."/>
            <person name="Yang P."/>
            <person name="Bao Y."/>
            <person name="Zhao W."/>
            <person name="Wang W."/>
            <person name="Lu H."/>
            <person name="Wang Q."/>
            <person name="Cui N."/>
            <person name="Li J."/>
            <person name="Chen X."/>
            <person name="Luo L."/>
            <person name="Yu J."/>
            <person name="Kang L."/>
            <person name="Cui F."/>
        </authorList>
    </citation>
    <scope>NUCLEOTIDE SEQUENCE [LARGE SCALE GENOMIC DNA]</scope>
    <source>
        <strain evidence="9">Lst14</strain>
    </source>
</reference>
<dbReference type="GO" id="GO:0008270">
    <property type="term" value="F:zinc ion binding"/>
    <property type="evidence" value="ECO:0007669"/>
    <property type="project" value="UniProtKB-KW"/>
</dbReference>
<dbReference type="InterPro" id="IPR013087">
    <property type="entry name" value="Znf_C2H2_type"/>
</dbReference>
<dbReference type="PROSITE" id="PS50157">
    <property type="entry name" value="ZINC_FINGER_C2H2_2"/>
    <property type="match status" value="2"/>
</dbReference>
<dbReference type="STRING" id="195883.A0A482X0U2"/>
<dbReference type="OrthoDB" id="10004641at2759"/>
<feature type="domain" description="C2H2-type" evidence="8">
    <location>
        <begin position="162"/>
        <end position="189"/>
    </location>
</feature>
<protein>
    <recommendedName>
        <fullName evidence="8">C2H2-type domain-containing protein</fullName>
    </recommendedName>
</protein>
<name>A0A482X0U2_LAOST</name>
<dbReference type="SMR" id="A0A482X0U2"/>
<dbReference type="AlphaFoldDB" id="A0A482X0U2"/>
<dbReference type="EMBL" id="QKKF02019844">
    <property type="protein sequence ID" value="RZF39434.1"/>
    <property type="molecule type" value="Genomic_DNA"/>
</dbReference>
<dbReference type="Gene3D" id="3.30.160.60">
    <property type="entry name" value="Classic Zinc Finger"/>
    <property type="match status" value="2"/>
</dbReference>
<dbReference type="GO" id="GO:0000981">
    <property type="term" value="F:DNA-binding transcription factor activity, RNA polymerase II-specific"/>
    <property type="evidence" value="ECO:0007669"/>
    <property type="project" value="TreeGrafter"/>
</dbReference>
<accession>A0A482X0U2</accession>
<comment type="caution">
    <text evidence="9">The sequence shown here is derived from an EMBL/GenBank/DDBJ whole genome shotgun (WGS) entry which is preliminary data.</text>
</comment>